<keyword evidence="12" id="KW-1185">Reference proteome</keyword>
<comment type="caution">
    <text evidence="11">The sequence shown here is derived from an EMBL/GenBank/DDBJ whole genome shotgun (WGS) entry which is preliminary data.</text>
</comment>
<evidence type="ECO:0000313" key="12">
    <source>
        <dbReference type="Proteomes" id="UP001445076"/>
    </source>
</evidence>
<feature type="chain" id="PRO_5043362567" description="Reelin domain-containing protein" evidence="9">
    <location>
        <begin position="22"/>
        <end position="151"/>
    </location>
</feature>
<name>A0AAW0YAK2_CHEQU</name>
<keyword evidence="6 9" id="KW-0732">Signal</keyword>
<evidence type="ECO:0000256" key="4">
    <source>
        <dbReference type="ARBA" id="ARBA00022529"/>
    </source>
</evidence>
<dbReference type="EMBL" id="JARKIK010000003">
    <property type="protein sequence ID" value="KAK8753052.1"/>
    <property type="molecule type" value="Genomic_DNA"/>
</dbReference>
<evidence type="ECO:0000256" key="6">
    <source>
        <dbReference type="ARBA" id="ARBA00022729"/>
    </source>
</evidence>
<keyword evidence="5" id="KW-0399">Innate immunity</keyword>
<dbReference type="CDD" id="cd08544">
    <property type="entry name" value="Reeler"/>
    <property type="match status" value="1"/>
</dbReference>
<dbReference type="Gene3D" id="2.60.40.4060">
    <property type="entry name" value="Reeler domain"/>
    <property type="match status" value="1"/>
</dbReference>
<evidence type="ECO:0000256" key="7">
    <source>
        <dbReference type="ARBA" id="ARBA00022859"/>
    </source>
</evidence>
<evidence type="ECO:0000313" key="11">
    <source>
        <dbReference type="EMBL" id="KAK8753052.1"/>
    </source>
</evidence>
<feature type="domain" description="Reelin" evidence="10">
    <location>
        <begin position="31"/>
        <end position="139"/>
    </location>
</feature>
<evidence type="ECO:0000259" key="10">
    <source>
        <dbReference type="Pfam" id="PF02014"/>
    </source>
</evidence>
<dbReference type="AlphaFoldDB" id="A0AAW0YAK2"/>
<proteinExistence type="inferred from homology"/>
<feature type="signal peptide" evidence="9">
    <location>
        <begin position="1"/>
        <end position="21"/>
    </location>
</feature>
<keyword evidence="7" id="KW-0391">Immunity</keyword>
<dbReference type="Pfam" id="PF02014">
    <property type="entry name" value="Reeler"/>
    <property type="match status" value="1"/>
</dbReference>
<dbReference type="GO" id="GO:0045087">
    <property type="term" value="P:innate immune response"/>
    <property type="evidence" value="ECO:0007669"/>
    <property type="project" value="UniProtKB-KW"/>
</dbReference>
<evidence type="ECO:0000256" key="5">
    <source>
        <dbReference type="ARBA" id="ARBA00022588"/>
    </source>
</evidence>
<keyword evidence="3" id="KW-0964">Secreted</keyword>
<keyword evidence="4" id="KW-0929">Antimicrobial</keyword>
<gene>
    <name evidence="11" type="ORF">OTU49_002255</name>
</gene>
<dbReference type="PANTHER" id="PTHR45828:SF9">
    <property type="entry name" value="CELL WALL INTEGRITY AND STRESS RESPONSE COMPONENT 4-LIKE-RELATED"/>
    <property type="match status" value="1"/>
</dbReference>
<evidence type="ECO:0000256" key="9">
    <source>
        <dbReference type="SAM" id="SignalP"/>
    </source>
</evidence>
<dbReference type="Proteomes" id="UP001445076">
    <property type="component" value="Unassembled WGS sequence"/>
</dbReference>
<dbReference type="InterPro" id="IPR051237">
    <property type="entry name" value="Ferric-chelate_Red/DefProt"/>
</dbReference>
<evidence type="ECO:0000256" key="2">
    <source>
        <dbReference type="ARBA" id="ARBA00008501"/>
    </source>
</evidence>
<accession>A0AAW0YAK2</accession>
<dbReference type="PROSITE" id="PS51257">
    <property type="entry name" value="PROKAR_LIPOPROTEIN"/>
    <property type="match status" value="1"/>
</dbReference>
<evidence type="ECO:0000256" key="3">
    <source>
        <dbReference type="ARBA" id="ARBA00022525"/>
    </source>
</evidence>
<dbReference type="GO" id="GO:0016020">
    <property type="term" value="C:membrane"/>
    <property type="evidence" value="ECO:0007669"/>
    <property type="project" value="TreeGrafter"/>
</dbReference>
<sequence>MMARLVTVCALTVSCLTVAWGYPSGAPLSACDTLLPQHNTTAGNNSAFTLAVEPDKNQDLLVILSSTQEFKGFLISTKGNIAGSFSPVNNRSQVLQCPNRPAITHSDPEPKSSITVKWIPEGALTPVTFIATVVTKYHEQYATDINYSHTQ</sequence>
<dbReference type="InterPro" id="IPR042307">
    <property type="entry name" value="Reeler_sf"/>
</dbReference>
<dbReference type="GO" id="GO:0042742">
    <property type="term" value="P:defense response to bacterium"/>
    <property type="evidence" value="ECO:0007669"/>
    <property type="project" value="UniProtKB-KW"/>
</dbReference>
<keyword evidence="8" id="KW-0044">Antibiotic</keyword>
<protein>
    <recommendedName>
        <fullName evidence="10">Reelin domain-containing protein</fullName>
    </recommendedName>
</protein>
<dbReference type="GO" id="GO:0005576">
    <property type="term" value="C:extracellular region"/>
    <property type="evidence" value="ECO:0007669"/>
    <property type="project" value="UniProtKB-SubCell"/>
</dbReference>
<evidence type="ECO:0000256" key="1">
    <source>
        <dbReference type="ARBA" id="ARBA00004613"/>
    </source>
</evidence>
<dbReference type="InterPro" id="IPR002861">
    <property type="entry name" value="Reeler_dom"/>
</dbReference>
<reference evidence="11 12" key="1">
    <citation type="journal article" date="2024" name="BMC Genomics">
        <title>Genome assembly of redclaw crayfish (Cherax quadricarinatus) provides insights into its immune adaptation and hypoxia tolerance.</title>
        <authorList>
            <person name="Liu Z."/>
            <person name="Zheng J."/>
            <person name="Li H."/>
            <person name="Fang K."/>
            <person name="Wang S."/>
            <person name="He J."/>
            <person name="Zhou D."/>
            <person name="Weng S."/>
            <person name="Chi M."/>
            <person name="Gu Z."/>
            <person name="He J."/>
            <person name="Li F."/>
            <person name="Wang M."/>
        </authorList>
    </citation>
    <scope>NUCLEOTIDE SEQUENCE [LARGE SCALE GENOMIC DNA]</scope>
    <source>
        <strain evidence="11">ZL_2023a</strain>
    </source>
</reference>
<comment type="subcellular location">
    <subcellularLocation>
        <location evidence="1">Secreted</location>
    </subcellularLocation>
</comment>
<evidence type="ECO:0000256" key="8">
    <source>
        <dbReference type="ARBA" id="ARBA00023022"/>
    </source>
</evidence>
<comment type="similarity">
    <text evidence="2">Belongs to the insect defense protein family.</text>
</comment>
<organism evidence="11 12">
    <name type="scientific">Cherax quadricarinatus</name>
    <name type="common">Australian red claw crayfish</name>
    <dbReference type="NCBI Taxonomy" id="27406"/>
    <lineage>
        <taxon>Eukaryota</taxon>
        <taxon>Metazoa</taxon>
        <taxon>Ecdysozoa</taxon>
        <taxon>Arthropoda</taxon>
        <taxon>Crustacea</taxon>
        <taxon>Multicrustacea</taxon>
        <taxon>Malacostraca</taxon>
        <taxon>Eumalacostraca</taxon>
        <taxon>Eucarida</taxon>
        <taxon>Decapoda</taxon>
        <taxon>Pleocyemata</taxon>
        <taxon>Astacidea</taxon>
        <taxon>Parastacoidea</taxon>
        <taxon>Parastacidae</taxon>
        <taxon>Cherax</taxon>
    </lineage>
</organism>
<dbReference type="PANTHER" id="PTHR45828">
    <property type="entry name" value="CYTOCHROME B561/FERRIC REDUCTASE TRANSMEMBRANE"/>
    <property type="match status" value="1"/>
</dbReference>